<reference evidence="2" key="1">
    <citation type="journal article" date="2023" name="Nat. Plants">
        <title>Single-cell RNA sequencing provides a high-resolution roadmap for understanding the multicellular compartmentation of specialized metabolism.</title>
        <authorList>
            <person name="Sun S."/>
            <person name="Shen X."/>
            <person name="Li Y."/>
            <person name="Li Y."/>
            <person name="Wang S."/>
            <person name="Li R."/>
            <person name="Zhang H."/>
            <person name="Shen G."/>
            <person name="Guo B."/>
            <person name="Wei J."/>
            <person name="Xu J."/>
            <person name="St-Pierre B."/>
            <person name="Chen S."/>
            <person name="Sun C."/>
        </authorList>
    </citation>
    <scope>NUCLEOTIDE SEQUENCE [LARGE SCALE GENOMIC DNA]</scope>
</reference>
<dbReference type="Proteomes" id="UP001060085">
    <property type="component" value="Linkage Group LG04"/>
</dbReference>
<organism evidence="1 2">
    <name type="scientific">Catharanthus roseus</name>
    <name type="common">Madagascar periwinkle</name>
    <name type="synonym">Vinca rosea</name>
    <dbReference type="NCBI Taxonomy" id="4058"/>
    <lineage>
        <taxon>Eukaryota</taxon>
        <taxon>Viridiplantae</taxon>
        <taxon>Streptophyta</taxon>
        <taxon>Embryophyta</taxon>
        <taxon>Tracheophyta</taxon>
        <taxon>Spermatophyta</taxon>
        <taxon>Magnoliopsida</taxon>
        <taxon>eudicotyledons</taxon>
        <taxon>Gunneridae</taxon>
        <taxon>Pentapetalae</taxon>
        <taxon>asterids</taxon>
        <taxon>lamiids</taxon>
        <taxon>Gentianales</taxon>
        <taxon>Apocynaceae</taxon>
        <taxon>Rauvolfioideae</taxon>
        <taxon>Vinceae</taxon>
        <taxon>Catharanthinae</taxon>
        <taxon>Catharanthus</taxon>
    </lineage>
</organism>
<comment type="caution">
    <text evidence="1">The sequence shown here is derived from an EMBL/GenBank/DDBJ whole genome shotgun (WGS) entry which is preliminary data.</text>
</comment>
<gene>
    <name evidence="1" type="ORF">M9H77_15356</name>
</gene>
<protein>
    <submittedName>
        <fullName evidence="1">Uncharacterized protein</fullName>
    </submittedName>
</protein>
<dbReference type="EMBL" id="CM044704">
    <property type="protein sequence ID" value="KAI5665503.1"/>
    <property type="molecule type" value="Genomic_DNA"/>
</dbReference>
<evidence type="ECO:0000313" key="1">
    <source>
        <dbReference type="EMBL" id="KAI5665503.1"/>
    </source>
</evidence>
<keyword evidence="2" id="KW-1185">Reference proteome</keyword>
<accession>A0ACC0AX19</accession>
<evidence type="ECO:0000313" key="2">
    <source>
        <dbReference type="Proteomes" id="UP001060085"/>
    </source>
</evidence>
<name>A0ACC0AX19_CATRO</name>
<proteinExistence type="predicted"/>
<sequence length="191" mass="21737">MEDCIQSEGSSFTISGIFGLSAVAGSISIWPHIGYSTDGFEFMVDDDQMNLIDGSGMEEDRHAVLTLVKKLLVPAFLFLTVLTNWGHPVLIAAKVTIILFSTKPSPFSVYLFVEQLRHQAMRQHPFFYQFKPFHAKKVEVEDYIFLCLARVELKDQGYTLLGILGSWWVLPQSSWQEAFFTLTSRAFIKMK</sequence>